<dbReference type="GO" id="GO:0003677">
    <property type="term" value="F:DNA binding"/>
    <property type="evidence" value="ECO:0007669"/>
    <property type="project" value="UniProtKB-KW"/>
</dbReference>
<dbReference type="PROSITE" id="PS50048">
    <property type="entry name" value="ZN2_CY6_FUNGAL_2"/>
    <property type="match status" value="1"/>
</dbReference>
<dbReference type="PANTHER" id="PTHR36206:SF12">
    <property type="entry name" value="ASPERCRYPTIN BIOSYNTHESIS CLUSTER-SPECIFIC TRANSCRIPTION REGULATOR ATNN-RELATED"/>
    <property type="match status" value="1"/>
</dbReference>
<keyword evidence="10" id="KW-1185">Reference proteome</keyword>
<organism evidence="9 10">
    <name type="scientific">Exophiala oligosperma</name>
    <dbReference type="NCBI Taxonomy" id="215243"/>
    <lineage>
        <taxon>Eukaryota</taxon>
        <taxon>Fungi</taxon>
        <taxon>Dikarya</taxon>
        <taxon>Ascomycota</taxon>
        <taxon>Pezizomycotina</taxon>
        <taxon>Eurotiomycetes</taxon>
        <taxon>Chaetothyriomycetidae</taxon>
        <taxon>Chaetothyriales</taxon>
        <taxon>Herpotrichiellaceae</taxon>
        <taxon>Exophiala</taxon>
    </lineage>
</organism>
<dbReference type="VEuPathDB" id="FungiDB:PV06_10230"/>
<protein>
    <recommendedName>
        <fullName evidence="8">Zn(2)-C6 fungal-type domain-containing protein</fullName>
    </recommendedName>
</protein>
<evidence type="ECO:0000256" key="6">
    <source>
        <dbReference type="ARBA" id="ARBA00023242"/>
    </source>
</evidence>
<dbReference type="Proteomes" id="UP000053342">
    <property type="component" value="Unassembled WGS sequence"/>
</dbReference>
<proteinExistence type="predicted"/>
<feature type="region of interest" description="Disordered" evidence="7">
    <location>
        <begin position="334"/>
        <end position="359"/>
    </location>
</feature>
<accession>A0A0D2DP38</accession>
<feature type="domain" description="Zn(2)-C6 fungal-type" evidence="8">
    <location>
        <begin position="12"/>
        <end position="40"/>
    </location>
</feature>
<dbReference type="PANTHER" id="PTHR36206">
    <property type="entry name" value="ASPERCRYPTIN BIOSYNTHESIS CLUSTER-SPECIFIC TRANSCRIPTION REGULATOR ATNN-RELATED"/>
    <property type="match status" value="1"/>
</dbReference>
<keyword evidence="1" id="KW-0479">Metal-binding</keyword>
<dbReference type="Pfam" id="PF00172">
    <property type="entry name" value="Zn_clus"/>
    <property type="match status" value="1"/>
</dbReference>
<sequence length="572" mass="64383">MIRIGTEKVRTGCVTCKRRRVKCDEGRPRCARCIKAGRACEGYTSIPGRPGHGEAFKFVVYTPTQGQLLSTDPDLDWSERRSLSFFQDRTALELSGSFQSDFWFSTILPLARQDPAVRHALIALSSMHEHYAGVDHFAPPSGLDFALDHYGKAIRELVRLNNQKHGEGRFDCALVTCALFSSFESLQGHYHTACKHAISGMKMLAEDQRQSHDCSDTSLGPRTMRNSRFELTRFFTAMSRQMLEIGDSNFSGPRPSIIWGAPSMPERFASYEDALLHMEVLLTRLNDYANRVDELAKAGPVPDEMANNFMFEFVSIKDHAIRWSAMFDVLNSEQRQNASQDSTPESTSSSEKPSSISGRTSTIPPAALLLQAYQSLLVGFLQRVEVNDETVLDNYASDFETCLDLCEAFLKQTSHIVTPEPIPVQPSQTPKMARPSYSLALGVVAIMFVVATRGTNMSSRERAIRLLKSCHRREGFWDSWIAGELADRIYRIQAMVNKKFGDSAQIGCKLLDVSFLPDRKCVLRYTLSKPRPLGHEHVVSPGIWVGPVSETMDENKVYYESLEWDAMRTWKS</sequence>
<evidence type="ECO:0000256" key="2">
    <source>
        <dbReference type="ARBA" id="ARBA00022833"/>
    </source>
</evidence>
<evidence type="ECO:0000259" key="8">
    <source>
        <dbReference type="PROSITE" id="PS50048"/>
    </source>
</evidence>
<evidence type="ECO:0000313" key="10">
    <source>
        <dbReference type="Proteomes" id="UP000053342"/>
    </source>
</evidence>
<dbReference type="InterPro" id="IPR021858">
    <property type="entry name" value="Fun_TF"/>
</dbReference>
<keyword evidence="2" id="KW-0862">Zinc</keyword>
<evidence type="ECO:0000256" key="7">
    <source>
        <dbReference type="SAM" id="MobiDB-lite"/>
    </source>
</evidence>
<evidence type="ECO:0000256" key="5">
    <source>
        <dbReference type="ARBA" id="ARBA00023163"/>
    </source>
</evidence>
<gene>
    <name evidence="9" type="ORF">PV06_10230</name>
</gene>
<dbReference type="OrthoDB" id="2593732at2759"/>
<dbReference type="PRINTS" id="PR00755">
    <property type="entry name" value="AFLATOXINBRP"/>
</dbReference>
<dbReference type="AlphaFoldDB" id="A0A0D2DP38"/>
<keyword evidence="6" id="KW-0539">Nucleus</keyword>
<dbReference type="PROSITE" id="PS00463">
    <property type="entry name" value="ZN2_CY6_FUNGAL_1"/>
    <property type="match status" value="1"/>
</dbReference>
<dbReference type="InterPro" id="IPR052360">
    <property type="entry name" value="Transcr_Regulatory_Proteins"/>
</dbReference>
<dbReference type="RefSeq" id="XP_016257800.1">
    <property type="nucleotide sequence ID" value="XM_016411759.1"/>
</dbReference>
<keyword evidence="3" id="KW-0805">Transcription regulation</keyword>
<evidence type="ECO:0000313" key="9">
    <source>
        <dbReference type="EMBL" id="KIW37584.1"/>
    </source>
</evidence>
<dbReference type="InterPro" id="IPR001138">
    <property type="entry name" value="Zn2Cys6_DnaBD"/>
</dbReference>
<reference evidence="9 10" key="1">
    <citation type="submission" date="2015-01" db="EMBL/GenBank/DDBJ databases">
        <title>The Genome Sequence of Exophiala oligosperma CBS72588.</title>
        <authorList>
            <consortium name="The Broad Institute Genomics Platform"/>
            <person name="Cuomo C."/>
            <person name="de Hoog S."/>
            <person name="Gorbushina A."/>
            <person name="Stielow B."/>
            <person name="Teixiera M."/>
            <person name="Abouelleil A."/>
            <person name="Chapman S.B."/>
            <person name="Priest M."/>
            <person name="Young S.K."/>
            <person name="Wortman J."/>
            <person name="Nusbaum C."/>
            <person name="Birren B."/>
        </authorList>
    </citation>
    <scope>NUCLEOTIDE SEQUENCE [LARGE SCALE GENOMIC DNA]</scope>
    <source>
        <strain evidence="9 10">CBS 72588</strain>
    </source>
</reference>
<dbReference type="InterPro" id="IPR036864">
    <property type="entry name" value="Zn2-C6_fun-type_DNA-bd_sf"/>
</dbReference>
<evidence type="ECO:0000256" key="1">
    <source>
        <dbReference type="ARBA" id="ARBA00022723"/>
    </source>
</evidence>
<keyword evidence="5" id="KW-0804">Transcription</keyword>
<dbReference type="EMBL" id="KN847343">
    <property type="protein sequence ID" value="KIW37584.1"/>
    <property type="molecule type" value="Genomic_DNA"/>
</dbReference>
<dbReference type="Pfam" id="PF11951">
    <property type="entry name" value="Fungal_trans_2"/>
    <property type="match status" value="1"/>
</dbReference>
<dbReference type="SMART" id="SM00066">
    <property type="entry name" value="GAL4"/>
    <property type="match status" value="1"/>
</dbReference>
<evidence type="ECO:0000256" key="3">
    <source>
        <dbReference type="ARBA" id="ARBA00023015"/>
    </source>
</evidence>
<dbReference type="SUPFAM" id="SSF57701">
    <property type="entry name" value="Zn2/Cys6 DNA-binding domain"/>
    <property type="match status" value="1"/>
</dbReference>
<dbReference type="HOGENOM" id="CLU_011409_6_0_1"/>
<dbReference type="CDD" id="cd00067">
    <property type="entry name" value="GAL4"/>
    <property type="match status" value="1"/>
</dbReference>
<dbReference type="GO" id="GO:0008270">
    <property type="term" value="F:zinc ion binding"/>
    <property type="evidence" value="ECO:0007669"/>
    <property type="project" value="InterPro"/>
</dbReference>
<keyword evidence="4" id="KW-0238">DNA-binding</keyword>
<evidence type="ECO:0000256" key="4">
    <source>
        <dbReference type="ARBA" id="ARBA00023125"/>
    </source>
</evidence>
<dbReference type="GO" id="GO:0000981">
    <property type="term" value="F:DNA-binding transcription factor activity, RNA polymerase II-specific"/>
    <property type="evidence" value="ECO:0007669"/>
    <property type="project" value="InterPro"/>
</dbReference>
<feature type="compositionally biased region" description="Low complexity" evidence="7">
    <location>
        <begin position="342"/>
        <end position="357"/>
    </location>
</feature>
<name>A0A0D2DP38_9EURO</name>
<dbReference type="STRING" id="215243.A0A0D2DP38"/>
<dbReference type="GeneID" id="27362304"/>
<dbReference type="Gene3D" id="4.10.240.10">
    <property type="entry name" value="Zn(2)-C6 fungal-type DNA-binding domain"/>
    <property type="match status" value="1"/>
</dbReference>